<dbReference type="EMBL" id="ABCS01000074">
    <property type="protein sequence ID" value="EDM76060.1"/>
    <property type="molecule type" value="Genomic_DNA"/>
</dbReference>
<name>A6GDL7_9BACT</name>
<evidence type="ECO:0000256" key="6">
    <source>
        <dbReference type="SAM" id="MobiDB-lite"/>
    </source>
</evidence>
<feature type="domain" description="RNA polymerase sigma factor 70 region 4 type 2" evidence="8">
    <location>
        <begin position="110"/>
        <end position="162"/>
    </location>
</feature>
<feature type="domain" description="RNA polymerase sigma-70 region 2" evidence="7">
    <location>
        <begin position="16"/>
        <end position="81"/>
    </location>
</feature>
<dbReference type="InterPro" id="IPR013325">
    <property type="entry name" value="RNA_pol_sigma_r2"/>
</dbReference>
<keyword evidence="5" id="KW-0804">Transcription</keyword>
<dbReference type="Proteomes" id="UP000005801">
    <property type="component" value="Unassembled WGS sequence"/>
</dbReference>
<evidence type="ECO:0000256" key="2">
    <source>
        <dbReference type="ARBA" id="ARBA00023015"/>
    </source>
</evidence>
<dbReference type="GO" id="GO:0016987">
    <property type="term" value="F:sigma factor activity"/>
    <property type="evidence" value="ECO:0007669"/>
    <property type="project" value="UniProtKB-KW"/>
</dbReference>
<dbReference type="AlphaFoldDB" id="A6GDL7"/>
<sequence length="177" mass="20253">MIAAFLSGDRKAGDALARRYYPVLHKYFRERVHHDEVEELTQSTLMHTVARSERFRHASSFRSYVYAVARRVVAERHRQSMRNRELPRSGVDAQSLDTSPSERVARAERRQALDAAVAELRSPFRAVVTLHLAGHDNREIAGRLGLNDNTVRSRLSRGLASLRRALGSEQRRRVDPL</sequence>
<gene>
    <name evidence="9" type="ORF">PPSIR1_06818</name>
</gene>
<evidence type="ECO:0000256" key="1">
    <source>
        <dbReference type="ARBA" id="ARBA00010641"/>
    </source>
</evidence>
<protein>
    <submittedName>
        <fullName evidence="9">Uncharacterized protein</fullName>
    </submittedName>
</protein>
<evidence type="ECO:0000256" key="4">
    <source>
        <dbReference type="ARBA" id="ARBA00023125"/>
    </source>
</evidence>
<dbReference type="Gene3D" id="1.10.10.10">
    <property type="entry name" value="Winged helix-like DNA-binding domain superfamily/Winged helix DNA-binding domain"/>
    <property type="match status" value="1"/>
</dbReference>
<dbReference type="SUPFAM" id="SSF88659">
    <property type="entry name" value="Sigma3 and sigma4 domains of RNA polymerase sigma factors"/>
    <property type="match status" value="1"/>
</dbReference>
<feature type="compositionally biased region" description="Basic and acidic residues" evidence="6">
    <location>
        <begin position="78"/>
        <end position="87"/>
    </location>
</feature>
<proteinExistence type="inferred from homology"/>
<dbReference type="eggNOG" id="COG1595">
    <property type="taxonomic scope" value="Bacteria"/>
</dbReference>
<keyword evidence="10" id="KW-1185">Reference proteome</keyword>
<dbReference type="InterPro" id="IPR013324">
    <property type="entry name" value="RNA_pol_sigma_r3/r4-like"/>
</dbReference>
<dbReference type="Gene3D" id="1.10.1740.10">
    <property type="match status" value="1"/>
</dbReference>
<dbReference type="GO" id="GO:0003677">
    <property type="term" value="F:DNA binding"/>
    <property type="evidence" value="ECO:0007669"/>
    <property type="project" value="UniProtKB-KW"/>
</dbReference>
<evidence type="ECO:0000259" key="8">
    <source>
        <dbReference type="Pfam" id="PF08281"/>
    </source>
</evidence>
<evidence type="ECO:0000313" key="9">
    <source>
        <dbReference type="EMBL" id="EDM76060.1"/>
    </source>
</evidence>
<accession>A6GDL7</accession>
<keyword evidence="3" id="KW-0731">Sigma factor</keyword>
<dbReference type="NCBIfam" id="TIGR02937">
    <property type="entry name" value="sigma70-ECF"/>
    <property type="match status" value="1"/>
</dbReference>
<comment type="similarity">
    <text evidence="1">Belongs to the sigma-70 factor family. ECF subfamily.</text>
</comment>
<dbReference type="GO" id="GO:0006352">
    <property type="term" value="P:DNA-templated transcription initiation"/>
    <property type="evidence" value="ECO:0007669"/>
    <property type="project" value="InterPro"/>
</dbReference>
<evidence type="ECO:0000256" key="3">
    <source>
        <dbReference type="ARBA" id="ARBA00023082"/>
    </source>
</evidence>
<comment type="caution">
    <text evidence="9">The sequence shown here is derived from an EMBL/GenBank/DDBJ whole genome shotgun (WGS) entry which is preliminary data.</text>
</comment>
<dbReference type="InterPro" id="IPR036388">
    <property type="entry name" value="WH-like_DNA-bd_sf"/>
</dbReference>
<dbReference type="PANTHER" id="PTHR43133:SF8">
    <property type="entry name" value="RNA POLYMERASE SIGMA FACTOR HI_1459-RELATED"/>
    <property type="match status" value="1"/>
</dbReference>
<dbReference type="PANTHER" id="PTHR43133">
    <property type="entry name" value="RNA POLYMERASE ECF-TYPE SIGMA FACTO"/>
    <property type="match status" value="1"/>
</dbReference>
<organism evidence="9 10">
    <name type="scientific">Plesiocystis pacifica SIR-1</name>
    <dbReference type="NCBI Taxonomy" id="391625"/>
    <lineage>
        <taxon>Bacteria</taxon>
        <taxon>Pseudomonadati</taxon>
        <taxon>Myxococcota</taxon>
        <taxon>Polyangia</taxon>
        <taxon>Nannocystales</taxon>
        <taxon>Nannocystaceae</taxon>
        <taxon>Plesiocystis</taxon>
    </lineage>
</organism>
<dbReference type="InterPro" id="IPR039425">
    <property type="entry name" value="RNA_pol_sigma-70-like"/>
</dbReference>
<dbReference type="Pfam" id="PF04542">
    <property type="entry name" value="Sigma70_r2"/>
    <property type="match status" value="1"/>
</dbReference>
<evidence type="ECO:0000259" key="7">
    <source>
        <dbReference type="Pfam" id="PF04542"/>
    </source>
</evidence>
<dbReference type="SUPFAM" id="SSF88946">
    <property type="entry name" value="Sigma2 domain of RNA polymerase sigma factors"/>
    <property type="match status" value="1"/>
</dbReference>
<keyword evidence="4" id="KW-0238">DNA-binding</keyword>
<dbReference type="InterPro" id="IPR013249">
    <property type="entry name" value="RNA_pol_sigma70_r4_t2"/>
</dbReference>
<dbReference type="STRING" id="391625.PPSIR1_06818"/>
<dbReference type="InterPro" id="IPR007627">
    <property type="entry name" value="RNA_pol_sigma70_r2"/>
</dbReference>
<evidence type="ECO:0000256" key="5">
    <source>
        <dbReference type="ARBA" id="ARBA00023163"/>
    </source>
</evidence>
<evidence type="ECO:0000313" key="10">
    <source>
        <dbReference type="Proteomes" id="UP000005801"/>
    </source>
</evidence>
<feature type="region of interest" description="Disordered" evidence="6">
    <location>
        <begin position="78"/>
        <end position="104"/>
    </location>
</feature>
<dbReference type="InterPro" id="IPR014284">
    <property type="entry name" value="RNA_pol_sigma-70_dom"/>
</dbReference>
<keyword evidence="2" id="KW-0805">Transcription regulation</keyword>
<reference evidence="9 10" key="1">
    <citation type="submission" date="2007-06" db="EMBL/GenBank/DDBJ databases">
        <authorList>
            <person name="Shimkets L."/>
            <person name="Ferriera S."/>
            <person name="Johnson J."/>
            <person name="Kravitz S."/>
            <person name="Beeson K."/>
            <person name="Sutton G."/>
            <person name="Rogers Y.-H."/>
            <person name="Friedman R."/>
            <person name="Frazier M."/>
            <person name="Venter J.C."/>
        </authorList>
    </citation>
    <scope>NUCLEOTIDE SEQUENCE [LARGE SCALE GENOMIC DNA]</scope>
    <source>
        <strain evidence="9 10">SIR-1</strain>
    </source>
</reference>
<dbReference type="Pfam" id="PF08281">
    <property type="entry name" value="Sigma70_r4_2"/>
    <property type="match status" value="1"/>
</dbReference>